<evidence type="ECO:0000313" key="4">
    <source>
        <dbReference type="Proteomes" id="UP000504609"/>
    </source>
</evidence>
<dbReference type="KEGG" id="cmos:111458617"/>
<keyword evidence="2" id="KW-0805">Transcription regulation</keyword>
<dbReference type="Gene3D" id="1.25.70.10">
    <property type="entry name" value="Transcription termination factor 3, mitochondrial"/>
    <property type="match status" value="1"/>
</dbReference>
<reference evidence="5" key="1">
    <citation type="submission" date="2025-08" db="UniProtKB">
        <authorList>
            <consortium name="RefSeq"/>
        </authorList>
    </citation>
    <scope>IDENTIFICATION</scope>
    <source>
        <tissue evidence="5">Young leaves</tissue>
    </source>
</reference>
<dbReference type="AlphaFoldDB" id="A0A6J1GYC4"/>
<comment type="similarity">
    <text evidence="1">Belongs to the mTERF family.</text>
</comment>
<evidence type="ECO:0000256" key="2">
    <source>
        <dbReference type="ARBA" id="ARBA00022472"/>
    </source>
</evidence>
<dbReference type="GO" id="GO:0006353">
    <property type="term" value="P:DNA-templated transcription termination"/>
    <property type="evidence" value="ECO:0007669"/>
    <property type="project" value="UniProtKB-KW"/>
</dbReference>
<dbReference type="RefSeq" id="XP_022957147.1">
    <property type="nucleotide sequence ID" value="XM_023101379.1"/>
</dbReference>
<evidence type="ECO:0000256" key="3">
    <source>
        <dbReference type="ARBA" id="ARBA00022946"/>
    </source>
</evidence>
<dbReference type="Proteomes" id="UP000504609">
    <property type="component" value="Unplaced"/>
</dbReference>
<keyword evidence="4" id="KW-1185">Reference proteome</keyword>
<protein>
    <submittedName>
        <fullName evidence="5">Transcription termination factor MTERF5, chloroplastic-like</fullName>
    </submittedName>
</protein>
<dbReference type="InterPro" id="IPR038538">
    <property type="entry name" value="MTERF_sf"/>
</dbReference>
<proteinExistence type="inferred from homology"/>
<dbReference type="PANTHER" id="PTHR13068:SF31">
    <property type="entry name" value="TRANSCRIPTION TERMINATION FACTOR MTERF2, CHLOROPLASTIC-LIKE"/>
    <property type="match status" value="1"/>
</dbReference>
<dbReference type="SMART" id="SM00733">
    <property type="entry name" value="Mterf"/>
    <property type="match status" value="7"/>
</dbReference>
<gene>
    <name evidence="5" type="primary">LOC111458617</name>
</gene>
<sequence length="373" mass="42388">MSKISSKFLLYFIQNRFVNTVSSSTLPLASVSTIEFLKNSCGLATDSPSSALRKLQFDEKSAKKYEAVPRFLKSYGFENSQIAKLIAKRPSILQSRVSSNLKPKFEFLEEIGFVGPLLPKVILSNPAILQRGLDSHLKPSFCFIKEMLESDEQANFAIRRFSWLLTSNLKGVMQSNVNVLLSEGVPSRNISKLIRLQPRTILQKVDRMVCAVKKVKELGIEPHTRMFVHALRVVVSISDTTWKKKINVLKSLGWSEKEILTAFKRDPYCLACSEEKMRAVADFCLNTAKLDPETVISYPKFFMSGLDKCLRPRFKVVEVLKVKKLIKNTKIAWLLFLGERNFVTNYVLKHLDEVPDLMDIYRGNAAAESRPVL</sequence>
<keyword evidence="2" id="KW-0804">Transcription</keyword>
<dbReference type="FunFam" id="1.25.70.10:FF:000001">
    <property type="entry name" value="Mitochondrial transcription termination factor-like"/>
    <property type="match status" value="1"/>
</dbReference>
<name>A0A6J1GYC4_CUCMO</name>
<organism evidence="4 5">
    <name type="scientific">Cucurbita moschata</name>
    <name type="common">Winter crookneck squash</name>
    <name type="synonym">Cucurbita pepo var. moschata</name>
    <dbReference type="NCBI Taxonomy" id="3662"/>
    <lineage>
        <taxon>Eukaryota</taxon>
        <taxon>Viridiplantae</taxon>
        <taxon>Streptophyta</taxon>
        <taxon>Embryophyta</taxon>
        <taxon>Tracheophyta</taxon>
        <taxon>Spermatophyta</taxon>
        <taxon>Magnoliopsida</taxon>
        <taxon>eudicotyledons</taxon>
        <taxon>Gunneridae</taxon>
        <taxon>Pentapetalae</taxon>
        <taxon>rosids</taxon>
        <taxon>fabids</taxon>
        <taxon>Cucurbitales</taxon>
        <taxon>Cucurbitaceae</taxon>
        <taxon>Cucurbiteae</taxon>
        <taxon>Cucurbita</taxon>
    </lineage>
</organism>
<dbReference type="GO" id="GO:0003676">
    <property type="term" value="F:nucleic acid binding"/>
    <property type="evidence" value="ECO:0007669"/>
    <property type="project" value="InterPro"/>
</dbReference>
<keyword evidence="3" id="KW-0809">Transit peptide</keyword>
<accession>A0A6J1GYC4</accession>
<evidence type="ECO:0000256" key="1">
    <source>
        <dbReference type="ARBA" id="ARBA00007692"/>
    </source>
</evidence>
<dbReference type="InterPro" id="IPR003690">
    <property type="entry name" value="MTERF"/>
</dbReference>
<dbReference type="GeneID" id="111458617"/>
<dbReference type="Pfam" id="PF02536">
    <property type="entry name" value="mTERF"/>
    <property type="match status" value="2"/>
</dbReference>
<evidence type="ECO:0000313" key="5">
    <source>
        <dbReference type="RefSeq" id="XP_022957147.1"/>
    </source>
</evidence>
<dbReference type="PANTHER" id="PTHR13068">
    <property type="entry name" value="CGI-12 PROTEIN-RELATED"/>
    <property type="match status" value="1"/>
</dbReference>
<keyword evidence="2" id="KW-0806">Transcription termination</keyword>